<sequence length="87" mass="9640">MFYRVCRRNLGKWLCGSLHGVPTGEAHKLGSGISPTPSPPTTAALEMPNFKAKRTLSGIHVDKVVSFLLFLLLSYNVFSVRLEQRVP</sequence>
<evidence type="ECO:0000313" key="2">
    <source>
        <dbReference type="EMBL" id="EFO94572.1"/>
    </source>
</evidence>
<organism evidence="3">
    <name type="scientific">Caenorhabditis remanei</name>
    <name type="common">Caenorhabditis vulgaris</name>
    <dbReference type="NCBI Taxonomy" id="31234"/>
    <lineage>
        <taxon>Eukaryota</taxon>
        <taxon>Metazoa</taxon>
        <taxon>Ecdysozoa</taxon>
        <taxon>Nematoda</taxon>
        <taxon>Chromadorea</taxon>
        <taxon>Rhabditida</taxon>
        <taxon>Rhabditina</taxon>
        <taxon>Rhabditomorpha</taxon>
        <taxon>Rhabditoidea</taxon>
        <taxon>Rhabditidae</taxon>
        <taxon>Peloderinae</taxon>
        <taxon>Caenorhabditis</taxon>
    </lineage>
</organism>
<reference evidence="2" key="1">
    <citation type="submission" date="2007-07" db="EMBL/GenBank/DDBJ databases">
        <title>PCAP assembly of the Caenorhabditis remanei genome.</title>
        <authorList>
            <consortium name="The Caenorhabditis remanei Sequencing Consortium"/>
            <person name="Wilson R.K."/>
        </authorList>
    </citation>
    <scope>NUCLEOTIDE SEQUENCE [LARGE SCALE GENOMIC DNA]</scope>
    <source>
        <strain evidence="2">PB4641</strain>
    </source>
</reference>
<keyword evidence="1" id="KW-0472">Membrane</keyword>
<evidence type="ECO:0000256" key="1">
    <source>
        <dbReference type="SAM" id="Phobius"/>
    </source>
</evidence>
<accession>E3NEB5</accession>
<dbReference type="Proteomes" id="UP000008281">
    <property type="component" value="Unassembled WGS sequence"/>
</dbReference>
<keyword evidence="1" id="KW-1133">Transmembrane helix</keyword>
<dbReference type="InParanoid" id="E3NEB5"/>
<feature type="transmembrane region" description="Helical" evidence="1">
    <location>
        <begin position="64"/>
        <end position="82"/>
    </location>
</feature>
<keyword evidence="1" id="KW-0812">Transmembrane</keyword>
<keyword evidence="3" id="KW-1185">Reference proteome</keyword>
<dbReference type="EMBL" id="DS268620">
    <property type="protein sequence ID" value="EFO94572.1"/>
    <property type="molecule type" value="Genomic_DNA"/>
</dbReference>
<proteinExistence type="predicted"/>
<name>E3NEB5_CAERE</name>
<dbReference type="AlphaFoldDB" id="E3NEB5"/>
<protein>
    <submittedName>
        <fullName evidence="2">Uncharacterized protein</fullName>
    </submittedName>
</protein>
<dbReference type="HOGENOM" id="CLU_2485467_0_0_1"/>
<evidence type="ECO:0000313" key="3">
    <source>
        <dbReference type="Proteomes" id="UP000008281"/>
    </source>
</evidence>
<gene>
    <name evidence="2" type="ORF">CRE_06129</name>
</gene>